<gene>
    <name evidence="3" type="ORF">ERL59_01900</name>
</gene>
<evidence type="ECO:0000313" key="4">
    <source>
        <dbReference type="Proteomes" id="UP000448943"/>
    </source>
</evidence>
<dbReference type="AlphaFoldDB" id="A0A6N9PZ61"/>
<dbReference type="Pfam" id="PF12773">
    <property type="entry name" value="DZR"/>
    <property type="match status" value="1"/>
</dbReference>
<organism evidence="3 4">
    <name type="scientific">Chengkuizengella marina</name>
    <dbReference type="NCBI Taxonomy" id="2507566"/>
    <lineage>
        <taxon>Bacteria</taxon>
        <taxon>Bacillati</taxon>
        <taxon>Bacillota</taxon>
        <taxon>Bacilli</taxon>
        <taxon>Bacillales</taxon>
        <taxon>Paenibacillaceae</taxon>
        <taxon>Chengkuizengella</taxon>
    </lineage>
</organism>
<proteinExistence type="predicted"/>
<dbReference type="InterPro" id="IPR025874">
    <property type="entry name" value="DZR"/>
</dbReference>
<dbReference type="RefSeq" id="WP_160643931.1">
    <property type="nucleotide sequence ID" value="NZ_SIJB01000005.1"/>
</dbReference>
<evidence type="ECO:0000259" key="2">
    <source>
        <dbReference type="Pfam" id="PF12773"/>
    </source>
</evidence>
<name>A0A6N9PZ61_9BACL</name>
<keyword evidence="4" id="KW-1185">Reference proteome</keyword>
<keyword evidence="1" id="KW-0472">Membrane</keyword>
<dbReference type="OrthoDB" id="9764015at2"/>
<protein>
    <submittedName>
        <fullName evidence="3">Zinc ribbon domain-containing protein</fullName>
    </submittedName>
</protein>
<sequence>MNKKPFITEEHKLARKILRIIGPIILFGGILSFVIFMVDLFTLKGFEQPNYPWLPFVGIPLIFVGLVVSGLGYGSVVARYQSREYSPVVSDTFNHLSKKSSDGIRNISKAIKEGVSQETNSPQTRSLSCSKCGTDNENDAMFCKNCAQSLQLSCSKCGSFNESNAKFCDQCGERI</sequence>
<evidence type="ECO:0000256" key="1">
    <source>
        <dbReference type="SAM" id="Phobius"/>
    </source>
</evidence>
<feature type="transmembrane region" description="Helical" evidence="1">
    <location>
        <begin position="53"/>
        <end position="73"/>
    </location>
</feature>
<keyword evidence="1" id="KW-1133">Transmembrane helix</keyword>
<comment type="caution">
    <text evidence="3">The sequence shown here is derived from an EMBL/GenBank/DDBJ whole genome shotgun (WGS) entry which is preliminary data.</text>
</comment>
<keyword evidence="1" id="KW-0812">Transmembrane</keyword>
<reference evidence="3 4" key="1">
    <citation type="submission" date="2019-01" db="EMBL/GenBank/DDBJ databases">
        <title>Chengkuizengella sp. nov., isolated from deep-sea sediment of East Pacific Ocean.</title>
        <authorList>
            <person name="Yang J."/>
            <person name="Lai Q."/>
            <person name="Shao Z."/>
        </authorList>
    </citation>
    <scope>NUCLEOTIDE SEQUENCE [LARGE SCALE GENOMIC DNA]</scope>
    <source>
        <strain evidence="3 4">YPA3-1-1</strain>
    </source>
</reference>
<feature type="transmembrane region" description="Helical" evidence="1">
    <location>
        <begin position="20"/>
        <end position="41"/>
    </location>
</feature>
<evidence type="ECO:0000313" key="3">
    <source>
        <dbReference type="EMBL" id="NBI27713.1"/>
    </source>
</evidence>
<dbReference type="EMBL" id="SIJB01000005">
    <property type="protein sequence ID" value="NBI27713.1"/>
    <property type="molecule type" value="Genomic_DNA"/>
</dbReference>
<accession>A0A6N9PZ61</accession>
<dbReference type="Proteomes" id="UP000448943">
    <property type="component" value="Unassembled WGS sequence"/>
</dbReference>
<feature type="domain" description="DZANK-type" evidence="2">
    <location>
        <begin position="129"/>
        <end position="172"/>
    </location>
</feature>